<feature type="domain" description="Transposase IS116/IS110/IS902 C-terminal" evidence="2">
    <location>
        <begin position="221"/>
        <end position="305"/>
    </location>
</feature>
<accession>A0A1Q2GV99</accession>
<evidence type="ECO:0000259" key="1">
    <source>
        <dbReference type="Pfam" id="PF01548"/>
    </source>
</evidence>
<proteinExistence type="predicted"/>
<organism evidence="3 4">
    <name type="scientific">Pseudoalteromonas aliena</name>
    <dbReference type="NCBI Taxonomy" id="247523"/>
    <lineage>
        <taxon>Bacteria</taxon>
        <taxon>Pseudomonadati</taxon>
        <taxon>Pseudomonadota</taxon>
        <taxon>Gammaproteobacteria</taxon>
        <taxon>Alteromonadales</taxon>
        <taxon>Pseudoalteromonadaceae</taxon>
        <taxon>Pseudoalteromonas</taxon>
    </lineage>
</organism>
<evidence type="ECO:0000313" key="3">
    <source>
        <dbReference type="EMBL" id="AQP98920.1"/>
    </source>
</evidence>
<protein>
    <submittedName>
        <fullName evidence="3">IS110 family transposase</fullName>
    </submittedName>
</protein>
<dbReference type="Proteomes" id="UP000188243">
    <property type="component" value="Chromosome"/>
</dbReference>
<dbReference type="GO" id="GO:0004803">
    <property type="term" value="F:transposase activity"/>
    <property type="evidence" value="ECO:0007669"/>
    <property type="project" value="InterPro"/>
</dbReference>
<dbReference type="InterPro" id="IPR047650">
    <property type="entry name" value="Transpos_IS110"/>
</dbReference>
<dbReference type="InterPro" id="IPR002525">
    <property type="entry name" value="Transp_IS110-like_N"/>
</dbReference>
<evidence type="ECO:0000259" key="2">
    <source>
        <dbReference type="Pfam" id="PF02371"/>
    </source>
</evidence>
<feature type="domain" description="Transposase IS110-like N-terminal" evidence="1">
    <location>
        <begin position="6"/>
        <end position="142"/>
    </location>
</feature>
<dbReference type="Pfam" id="PF01548">
    <property type="entry name" value="DEDD_Tnp_IS110"/>
    <property type="match status" value="1"/>
</dbReference>
<dbReference type="GO" id="GO:0003677">
    <property type="term" value="F:DNA binding"/>
    <property type="evidence" value="ECO:0007669"/>
    <property type="project" value="InterPro"/>
</dbReference>
<dbReference type="KEGG" id="paln:B0W48_03380"/>
<dbReference type="GO" id="GO:0006313">
    <property type="term" value="P:DNA transposition"/>
    <property type="evidence" value="ECO:0007669"/>
    <property type="project" value="InterPro"/>
</dbReference>
<dbReference type="STRING" id="247523.B0W48_03380"/>
<dbReference type="NCBIfam" id="NF033542">
    <property type="entry name" value="transpos_IS110"/>
    <property type="match status" value="1"/>
</dbReference>
<dbReference type="EMBL" id="CP019628">
    <property type="protein sequence ID" value="AQP98920.1"/>
    <property type="molecule type" value="Genomic_DNA"/>
</dbReference>
<reference evidence="3 4" key="1">
    <citation type="submission" date="2017-02" db="EMBL/GenBank/DDBJ databases">
        <title>Complete genome sequence of the cold-active Pseudoalteromonas aliena strain EH1 isolated from Arctic seawater.</title>
        <authorList>
            <person name="Kim E."/>
            <person name="Heo E."/>
            <person name="Kim H."/>
            <person name="Kim D."/>
        </authorList>
    </citation>
    <scope>NUCLEOTIDE SEQUENCE [LARGE SCALE GENOMIC DNA]</scope>
    <source>
        <strain evidence="3 4">EH1</strain>
    </source>
</reference>
<gene>
    <name evidence="3" type="ORF">B0W48_03380</name>
</gene>
<dbReference type="Pfam" id="PF02371">
    <property type="entry name" value="Transposase_20"/>
    <property type="match status" value="1"/>
</dbReference>
<name>A0A1Q2GV99_9GAMM</name>
<dbReference type="PANTHER" id="PTHR33055:SF15">
    <property type="entry name" value="TRANSPOSASE-RELATED"/>
    <property type="match status" value="1"/>
</dbReference>
<dbReference type="PANTHER" id="PTHR33055">
    <property type="entry name" value="TRANSPOSASE FOR INSERTION SEQUENCE ELEMENT IS1111A"/>
    <property type="match status" value="1"/>
</dbReference>
<dbReference type="RefSeq" id="WP_077535643.1">
    <property type="nucleotide sequence ID" value="NZ_CP019628.1"/>
</dbReference>
<evidence type="ECO:0000313" key="4">
    <source>
        <dbReference type="Proteomes" id="UP000188243"/>
    </source>
</evidence>
<sequence>MKLYGGIDLHSNNCVIAIINEQGETLSCKRLNNDMSVILSFLTPYKDKLTGLVVESTFNWYWLVAALMDAEFKLHLANPAAIQQYSGLKYADDHSDARWLAEMLRLNILPEGYIYPRELRAVRDLMRKRMDIVQQSTKNLLSVQSCYMRHLGYKLSSNKIKQMAAIRKGVDTEQVHADFSSMNTALSVISNLSLIRCAQQQINVIEGAILKQISLSPEFINLSSIDGVGNTLALTIMLETGTIKRFDSPGNFSSYCRCVKGARYSNGKKKGATNQKNGNRYLAWAFTEAANFAIRYNPTVKKYYQRKLAKTNKVVAIKTVAHKLARACYHVLKDNVPFDEHKAFA</sequence>
<dbReference type="InterPro" id="IPR003346">
    <property type="entry name" value="Transposase_20"/>
</dbReference>
<dbReference type="AlphaFoldDB" id="A0A1Q2GV99"/>